<accession>A0ABX5P267</accession>
<proteinExistence type="predicted"/>
<evidence type="ECO:0000313" key="2">
    <source>
        <dbReference type="EMBL" id="PYB77876.1"/>
    </source>
</evidence>
<organism evidence="2 3">
    <name type="scientific">Rhizobium wuzhouense</name>
    <dbReference type="NCBI Taxonomy" id="1986026"/>
    <lineage>
        <taxon>Bacteria</taxon>
        <taxon>Pseudomonadati</taxon>
        <taxon>Pseudomonadota</taxon>
        <taxon>Alphaproteobacteria</taxon>
        <taxon>Hyphomicrobiales</taxon>
        <taxon>Rhizobiaceae</taxon>
        <taxon>Rhizobium/Agrobacterium group</taxon>
        <taxon>Rhizobium</taxon>
    </lineage>
</organism>
<feature type="region of interest" description="Disordered" evidence="1">
    <location>
        <begin position="1"/>
        <end position="24"/>
    </location>
</feature>
<evidence type="ECO:0000313" key="3">
    <source>
        <dbReference type="Proteomes" id="UP000247536"/>
    </source>
</evidence>
<gene>
    <name evidence="2" type="ORF">DMY87_00225</name>
</gene>
<name>A0ABX5P267_9HYPH</name>
<comment type="caution">
    <text evidence="2">The sequence shown here is derived from an EMBL/GenBank/DDBJ whole genome shotgun (WGS) entry which is preliminary data.</text>
</comment>
<keyword evidence="3" id="KW-1185">Reference proteome</keyword>
<dbReference type="EMBL" id="QJRY01000001">
    <property type="protein sequence ID" value="PYB77876.1"/>
    <property type="molecule type" value="Genomic_DNA"/>
</dbReference>
<dbReference type="Proteomes" id="UP000247536">
    <property type="component" value="Unassembled WGS sequence"/>
</dbReference>
<reference evidence="2 3" key="1">
    <citation type="submission" date="2018-06" db="EMBL/GenBank/DDBJ databases">
        <title>Rhizobium wuzhouense sp. nov., isolated from roots of Oryza officinalis.</title>
        <authorList>
            <person name="Yuan T."/>
        </authorList>
    </citation>
    <scope>NUCLEOTIDE SEQUENCE [LARGE SCALE GENOMIC DNA]</scope>
    <source>
        <strain evidence="2 3">W44</strain>
    </source>
</reference>
<evidence type="ECO:0000256" key="1">
    <source>
        <dbReference type="SAM" id="MobiDB-lite"/>
    </source>
</evidence>
<protein>
    <submittedName>
        <fullName evidence="2">Uncharacterized protein</fullName>
    </submittedName>
</protein>
<dbReference type="RefSeq" id="WP_110789299.1">
    <property type="nucleotide sequence ID" value="NZ_QJRY01000001.1"/>
</dbReference>
<sequence length="314" mass="35331">MRSVVAASRAADREAQRRNKQRNKLQMIADSASAVEDWQAYFRDLVSVHTNLAEKIDWRKIAFQTISPEPLRSHVAENRARKKLEEFRPGFFDFARGGTKRLRSKLERRLQEAIAQEQRDFDAEVAAHGQAVKEWQSDVNLAQQLLAGEPQAIRQVIEEMQTLDEEELIGTGVEFSIGKNFVHACPTVHGDEIVPKVRRSQSASGRLTETKMPAGQFHELYQDYVASVALKTAGDLFQILPLSEVYVTCKALLLNSATGHKDWTPILSVHFVRQTFTSLRLDAVDPSDAIANFRHAMKFSKSKGFSAVTPLEAV</sequence>